<keyword evidence="4" id="KW-1185">Reference proteome</keyword>
<feature type="domain" description="Acyl-CoA thioesterase-like N-terminal HotDog" evidence="1">
    <location>
        <begin position="28"/>
        <end position="110"/>
    </location>
</feature>
<reference evidence="3 4" key="1">
    <citation type="submission" date="2023-10" db="EMBL/GenBank/DDBJ databases">
        <title>Saccharopolyspora sp. nov., isolated from mangrove soil.</title>
        <authorList>
            <person name="Lu Y."/>
            <person name="Liu W."/>
        </authorList>
    </citation>
    <scope>NUCLEOTIDE SEQUENCE [LARGE SCALE GENOMIC DNA]</scope>
    <source>
        <strain evidence="3 4">S2-29</strain>
    </source>
</reference>
<dbReference type="InterPro" id="IPR042171">
    <property type="entry name" value="Acyl-CoA_hotdog"/>
</dbReference>
<dbReference type="Pfam" id="PF20789">
    <property type="entry name" value="4HBT_3C"/>
    <property type="match status" value="1"/>
</dbReference>
<sequence>MTDLQRTTFADVSRIDELSPGEYTAEAHPDWTIGGKPNGGYLLAMLGRAAAQSATHQHVLAASAHYPHSPKPGPLHLTTEVLRTGRSASQVRARLSQDGTPCVEATFTLGTLAPDANPQWSDGTPAPVDRARDDCEPVTGGRGLAIMDQVDLRIDPDDFGFSRGVPTGSGVLRGWLGLPGGENFDPISLLYAVDSFPPATMNIAITGWVPTLELTTYVRALPAPGPVRVLHKAQLIDDNRVDETCYIWDSRDRLVAQAIQLAGIRFNAPE</sequence>
<dbReference type="Gene3D" id="2.40.160.210">
    <property type="entry name" value="Acyl-CoA thioesterase, double hotdog domain"/>
    <property type="match status" value="1"/>
</dbReference>
<dbReference type="InterPro" id="IPR029069">
    <property type="entry name" value="HotDog_dom_sf"/>
</dbReference>
<dbReference type="PANTHER" id="PTHR38110">
    <property type="entry name" value="CHROMOSOME 23, WHOLE GENOME SHOTGUN SEQUENCE"/>
    <property type="match status" value="1"/>
</dbReference>
<evidence type="ECO:0000313" key="4">
    <source>
        <dbReference type="Proteomes" id="UP001327093"/>
    </source>
</evidence>
<dbReference type="Pfam" id="PF13622">
    <property type="entry name" value="4HBT_3"/>
    <property type="match status" value="1"/>
</dbReference>
<gene>
    <name evidence="3" type="ORF">R4I43_16285</name>
</gene>
<accession>A0ABU6ABV4</accession>
<feature type="domain" description="Acyl-CoA thioesterase-like C-terminal" evidence="2">
    <location>
        <begin position="133"/>
        <end position="262"/>
    </location>
</feature>
<protein>
    <submittedName>
        <fullName evidence="3">Thioesterase family protein</fullName>
    </submittedName>
</protein>
<dbReference type="InterPro" id="IPR049449">
    <property type="entry name" value="TesB_ACOT8-like_N"/>
</dbReference>
<dbReference type="InterPro" id="IPR052389">
    <property type="entry name" value="Sec_Metab_Biosynth-Assoc"/>
</dbReference>
<comment type="caution">
    <text evidence="3">The sequence shown here is derived from an EMBL/GenBank/DDBJ whole genome shotgun (WGS) entry which is preliminary data.</text>
</comment>
<dbReference type="SUPFAM" id="SSF54637">
    <property type="entry name" value="Thioesterase/thiol ester dehydrase-isomerase"/>
    <property type="match status" value="2"/>
</dbReference>
<proteinExistence type="predicted"/>
<evidence type="ECO:0000313" key="3">
    <source>
        <dbReference type="EMBL" id="MEB3368968.1"/>
    </source>
</evidence>
<dbReference type="InterPro" id="IPR049450">
    <property type="entry name" value="ACOT8-like_C"/>
</dbReference>
<evidence type="ECO:0000259" key="2">
    <source>
        <dbReference type="Pfam" id="PF20789"/>
    </source>
</evidence>
<dbReference type="Proteomes" id="UP001327093">
    <property type="component" value="Unassembled WGS sequence"/>
</dbReference>
<dbReference type="RefSeq" id="WP_324266464.1">
    <property type="nucleotide sequence ID" value="NZ_JAWLNX010000010.1"/>
</dbReference>
<name>A0ABU6ABV4_9PSEU</name>
<dbReference type="EMBL" id="JAWLNX010000010">
    <property type="protein sequence ID" value="MEB3368968.1"/>
    <property type="molecule type" value="Genomic_DNA"/>
</dbReference>
<dbReference type="PANTHER" id="PTHR38110:SF1">
    <property type="entry name" value="THIOESTERASE DOMAIN-CONTAINING PROTEIN"/>
    <property type="match status" value="1"/>
</dbReference>
<evidence type="ECO:0000259" key="1">
    <source>
        <dbReference type="Pfam" id="PF13622"/>
    </source>
</evidence>
<organism evidence="3 4">
    <name type="scientific">Saccharopolyspora mangrovi</name>
    <dbReference type="NCBI Taxonomy" id="3082379"/>
    <lineage>
        <taxon>Bacteria</taxon>
        <taxon>Bacillati</taxon>
        <taxon>Actinomycetota</taxon>
        <taxon>Actinomycetes</taxon>
        <taxon>Pseudonocardiales</taxon>
        <taxon>Pseudonocardiaceae</taxon>
        <taxon>Saccharopolyspora</taxon>
    </lineage>
</organism>